<name>A0AA35WG69_GEOBA</name>
<dbReference type="EMBL" id="CASHTH010001811">
    <property type="protein sequence ID" value="CAI8020243.1"/>
    <property type="molecule type" value="Genomic_DNA"/>
</dbReference>
<proteinExistence type="predicted"/>
<sequence length="35" mass="3975">MYTERADPVEVIKLTRRPAIGEKSLEFIHADIATC</sequence>
<gene>
    <name evidence="1" type="ORF">GBAR_LOCUS12111</name>
</gene>
<organism evidence="1 2">
    <name type="scientific">Geodia barretti</name>
    <name type="common">Barrett's horny sponge</name>
    <dbReference type="NCBI Taxonomy" id="519541"/>
    <lineage>
        <taxon>Eukaryota</taxon>
        <taxon>Metazoa</taxon>
        <taxon>Porifera</taxon>
        <taxon>Demospongiae</taxon>
        <taxon>Heteroscleromorpha</taxon>
        <taxon>Tetractinellida</taxon>
        <taxon>Astrophorina</taxon>
        <taxon>Geodiidae</taxon>
        <taxon>Geodia</taxon>
    </lineage>
</organism>
<protein>
    <submittedName>
        <fullName evidence="1">Uncharacterized protein</fullName>
    </submittedName>
</protein>
<dbReference type="Proteomes" id="UP001174909">
    <property type="component" value="Unassembled WGS sequence"/>
</dbReference>
<comment type="caution">
    <text evidence="1">The sequence shown here is derived from an EMBL/GenBank/DDBJ whole genome shotgun (WGS) entry which is preliminary data.</text>
</comment>
<dbReference type="AlphaFoldDB" id="A0AA35WG69"/>
<accession>A0AA35WG69</accession>
<evidence type="ECO:0000313" key="2">
    <source>
        <dbReference type="Proteomes" id="UP001174909"/>
    </source>
</evidence>
<keyword evidence="2" id="KW-1185">Reference proteome</keyword>
<reference evidence="1" key="1">
    <citation type="submission" date="2023-03" db="EMBL/GenBank/DDBJ databases">
        <authorList>
            <person name="Steffen K."/>
            <person name="Cardenas P."/>
        </authorList>
    </citation>
    <scope>NUCLEOTIDE SEQUENCE</scope>
</reference>
<evidence type="ECO:0000313" key="1">
    <source>
        <dbReference type="EMBL" id="CAI8020243.1"/>
    </source>
</evidence>